<dbReference type="InterPro" id="IPR006119">
    <property type="entry name" value="Resolv_N"/>
</dbReference>
<feature type="domain" description="Recombinase" evidence="3">
    <location>
        <begin position="176"/>
        <end position="308"/>
    </location>
</feature>
<dbReference type="PANTHER" id="PTHR30461">
    <property type="entry name" value="DNA-INVERTASE FROM LAMBDOID PROPHAGE"/>
    <property type="match status" value="1"/>
</dbReference>
<dbReference type="PROSITE" id="PS51737">
    <property type="entry name" value="RECOMBINASE_DNA_BIND"/>
    <property type="match status" value="1"/>
</dbReference>
<gene>
    <name evidence="4" type="ORF">O0554_17830</name>
</gene>
<organism evidence="4 5">
    <name type="scientific">Brevibacillus laterosporus</name>
    <name type="common">Bacillus laterosporus</name>
    <dbReference type="NCBI Taxonomy" id="1465"/>
    <lineage>
        <taxon>Bacteria</taxon>
        <taxon>Bacillati</taxon>
        <taxon>Bacillota</taxon>
        <taxon>Bacilli</taxon>
        <taxon>Bacillales</taxon>
        <taxon>Paenibacillaceae</taxon>
        <taxon>Brevibacillus</taxon>
    </lineage>
</organism>
<dbReference type="Gene3D" id="3.90.1750.20">
    <property type="entry name" value="Putative Large Serine Recombinase, Chain B, Domain 2"/>
    <property type="match status" value="1"/>
</dbReference>
<dbReference type="SMART" id="SM00857">
    <property type="entry name" value="Resolvase"/>
    <property type="match status" value="1"/>
</dbReference>
<evidence type="ECO:0000259" key="2">
    <source>
        <dbReference type="PROSITE" id="PS51736"/>
    </source>
</evidence>
<dbReference type="Pfam" id="PF00239">
    <property type="entry name" value="Resolvase"/>
    <property type="match status" value="1"/>
</dbReference>
<feature type="coiled-coil region" evidence="1">
    <location>
        <begin position="394"/>
        <end position="421"/>
    </location>
</feature>
<protein>
    <submittedName>
        <fullName evidence="4">Recombinase family protein</fullName>
    </submittedName>
</protein>
<proteinExistence type="predicted"/>
<evidence type="ECO:0000256" key="1">
    <source>
        <dbReference type="SAM" id="Coils"/>
    </source>
</evidence>
<dbReference type="InterPro" id="IPR038109">
    <property type="entry name" value="DNA_bind_recomb_sf"/>
</dbReference>
<name>A0AAP3DHT6_BRELA</name>
<dbReference type="SUPFAM" id="SSF53041">
    <property type="entry name" value="Resolvase-like"/>
    <property type="match status" value="1"/>
</dbReference>
<reference evidence="4" key="1">
    <citation type="submission" date="2022-09" db="EMBL/GenBank/DDBJ databases">
        <title>Genome analysis and characterization of larvicidal activity of Brevibacillus strains.</title>
        <authorList>
            <person name="Patrusheva E.V."/>
            <person name="Izotova A.O."/>
            <person name="Toshchakov S.V."/>
            <person name="Sineoky S.P."/>
        </authorList>
    </citation>
    <scope>NUCLEOTIDE SEQUENCE</scope>
    <source>
        <strain evidence="4">VKPM_B-13247</strain>
    </source>
</reference>
<dbReference type="InterPro" id="IPR050639">
    <property type="entry name" value="SSR_resolvase"/>
</dbReference>
<dbReference type="Proteomes" id="UP001077662">
    <property type="component" value="Unassembled WGS sequence"/>
</dbReference>
<dbReference type="CDD" id="cd00338">
    <property type="entry name" value="Ser_Recombinase"/>
    <property type="match status" value="1"/>
</dbReference>
<feature type="domain" description="Resolvase/invertase-type recombinase catalytic" evidence="2">
    <location>
        <begin position="10"/>
        <end position="168"/>
    </location>
</feature>
<accession>A0AAP3DHT6</accession>
<evidence type="ECO:0000259" key="3">
    <source>
        <dbReference type="PROSITE" id="PS51737"/>
    </source>
</evidence>
<comment type="caution">
    <text evidence="4">The sequence shown here is derived from an EMBL/GenBank/DDBJ whole genome shotgun (WGS) entry which is preliminary data.</text>
</comment>
<dbReference type="InterPro" id="IPR036162">
    <property type="entry name" value="Resolvase-like_N_sf"/>
</dbReference>
<dbReference type="RefSeq" id="WP_258434198.1">
    <property type="nucleotide sequence ID" value="NZ_JANSGW010000024.1"/>
</dbReference>
<evidence type="ECO:0000313" key="5">
    <source>
        <dbReference type="Proteomes" id="UP001077662"/>
    </source>
</evidence>
<keyword evidence="1" id="KW-0175">Coiled coil</keyword>
<dbReference type="GO" id="GO:0003677">
    <property type="term" value="F:DNA binding"/>
    <property type="evidence" value="ECO:0007669"/>
    <property type="project" value="InterPro"/>
</dbReference>
<evidence type="ECO:0000313" key="4">
    <source>
        <dbReference type="EMBL" id="MCZ0808749.1"/>
    </source>
</evidence>
<dbReference type="GO" id="GO:0000150">
    <property type="term" value="F:DNA strand exchange activity"/>
    <property type="evidence" value="ECO:0007669"/>
    <property type="project" value="InterPro"/>
</dbReference>
<dbReference type="PANTHER" id="PTHR30461:SF23">
    <property type="entry name" value="DNA RECOMBINASE-RELATED"/>
    <property type="match status" value="1"/>
</dbReference>
<dbReference type="PROSITE" id="PS51736">
    <property type="entry name" value="RECOMBINASES_3"/>
    <property type="match status" value="1"/>
</dbReference>
<dbReference type="InterPro" id="IPR011109">
    <property type="entry name" value="DNA_bind_recombinase_dom"/>
</dbReference>
<dbReference type="Pfam" id="PF07508">
    <property type="entry name" value="Recombinase"/>
    <property type="match status" value="1"/>
</dbReference>
<dbReference type="EMBL" id="JAPTNE010000024">
    <property type="protein sequence ID" value="MCZ0808749.1"/>
    <property type="molecule type" value="Genomic_DNA"/>
</dbReference>
<sequence>MPYYPEGLKSVCIYLRKSREDIQAEREAKERGELYDTLARHRRELLEIAHKYNYTIIEILEEVKSGERIDGRPQMMRLIDNVYKGKYSAVLVIDTSRLSRGGLKDQGEIIEAFQISETLLITAYEGLIDLESEEGETNLEMRGFVNRQVLRYTKKNLHAGRVRSVKEGRYVFSRPPFGYDIEPKTLKLVPSSDFNIIKLIKEWYLNESLNLGAGGIASRLNEMGLASPSGSLWTHHSVLSILKNVHYTGYLVIGKNNRRKYFDQELGRQREKVKPMPEEKWNISRNQSHLPAWSWEEREKILHKMKQNLPIKQSSKLQNPLAGLLKCGSCGRMMLRKTFVHSSPRVYCKCLKNVSSSLNEVEEKVMIELSHWLDSYSVAIQEMQDYLSHESEDITTVKSLIEEKESRLKRLEKQNSRTHELLELGEYDIETYRERKQVILEEIHRVHQEIAATQEELVKITQVKDARKEIIPTVISVLESYEKGNVEQKNALLKQVLDSVLYTREKKGEIKLVLYIKVPTL</sequence>
<dbReference type="AlphaFoldDB" id="A0AAP3DHT6"/>
<dbReference type="Gene3D" id="3.40.50.1390">
    <property type="entry name" value="Resolvase, N-terminal catalytic domain"/>
    <property type="match status" value="1"/>
</dbReference>